<accession>A0ACD5YWL5</accession>
<dbReference type="Proteomes" id="UP001732700">
    <property type="component" value="Chromosome 6A"/>
</dbReference>
<reference evidence="1" key="1">
    <citation type="submission" date="2021-05" db="EMBL/GenBank/DDBJ databases">
        <authorList>
            <person name="Scholz U."/>
            <person name="Mascher M."/>
            <person name="Fiebig A."/>
        </authorList>
    </citation>
    <scope>NUCLEOTIDE SEQUENCE [LARGE SCALE GENOMIC DNA]</scope>
</reference>
<evidence type="ECO:0000313" key="1">
    <source>
        <dbReference type="EnsemblPlants" id="AVESA.00010b.r2.6AG1050380.1.CDS.1"/>
    </source>
</evidence>
<keyword evidence="2" id="KW-1185">Reference proteome</keyword>
<name>A0ACD5YWL5_AVESA</name>
<organism evidence="1 2">
    <name type="scientific">Avena sativa</name>
    <name type="common">Oat</name>
    <dbReference type="NCBI Taxonomy" id="4498"/>
    <lineage>
        <taxon>Eukaryota</taxon>
        <taxon>Viridiplantae</taxon>
        <taxon>Streptophyta</taxon>
        <taxon>Embryophyta</taxon>
        <taxon>Tracheophyta</taxon>
        <taxon>Spermatophyta</taxon>
        <taxon>Magnoliopsida</taxon>
        <taxon>Liliopsida</taxon>
        <taxon>Poales</taxon>
        <taxon>Poaceae</taxon>
        <taxon>BOP clade</taxon>
        <taxon>Pooideae</taxon>
        <taxon>Poodae</taxon>
        <taxon>Poeae</taxon>
        <taxon>Poeae Chloroplast Group 1 (Aveneae type)</taxon>
        <taxon>Aveninae</taxon>
        <taxon>Avena</taxon>
    </lineage>
</organism>
<protein>
    <submittedName>
        <fullName evidence="1">Uncharacterized protein</fullName>
    </submittedName>
</protein>
<proteinExistence type="predicted"/>
<reference evidence="1" key="2">
    <citation type="submission" date="2025-09" db="UniProtKB">
        <authorList>
            <consortium name="EnsemblPlants"/>
        </authorList>
    </citation>
    <scope>IDENTIFICATION</scope>
</reference>
<sequence length="180" mass="20001">MNTQFYRECRISGTVDFIFGDATAVFQKCTIVARKPIKGQKNTITAHKRKEAGEATGYVFQFCDVVAADELARADFPVETYLGRPWDVCARVVFMDCHLQGLVDPKGWLQWQGSKTDVVDMFYAEYHNSGAGADVSARVKWPAFHAITDASQAANFTVHNFISGDKWLPATGVDFTPGLH</sequence>
<dbReference type="EnsemblPlants" id="AVESA.00010b.r2.6AG1050380.1">
    <property type="protein sequence ID" value="AVESA.00010b.r2.6AG1050380.1.CDS.1"/>
    <property type="gene ID" value="AVESA.00010b.r2.6AG1050380"/>
</dbReference>
<evidence type="ECO:0000313" key="2">
    <source>
        <dbReference type="Proteomes" id="UP001732700"/>
    </source>
</evidence>